<feature type="region of interest" description="Disordered" evidence="1">
    <location>
        <begin position="878"/>
        <end position="906"/>
    </location>
</feature>
<gene>
    <name evidence="2" type="ORF">BCV69DRAFT_300050</name>
</gene>
<evidence type="ECO:0000256" key="1">
    <source>
        <dbReference type="SAM" id="MobiDB-lite"/>
    </source>
</evidence>
<feature type="region of interest" description="Disordered" evidence="1">
    <location>
        <begin position="1021"/>
        <end position="1078"/>
    </location>
</feature>
<feature type="compositionally biased region" description="Low complexity" evidence="1">
    <location>
        <begin position="311"/>
        <end position="333"/>
    </location>
</feature>
<name>A0A316U353_9BASI</name>
<dbReference type="GeneID" id="37016155"/>
<dbReference type="EMBL" id="KZ819330">
    <property type="protein sequence ID" value="PWN19742.1"/>
    <property type="molecule type" value="Genomic_DNA"/>
</dbReference>
<dbReference type="Proteomes" id="UP000245942">
    <property type="component" value="Unassembled WGS sequence"/>
</dbReference>
<feature type="compositionally biased region" description="Polar residues" evidence="1">
    <location>
        <begin position="799"/>
        <end position="832"/>
    </location>
</feature>
<feature type="region of interest" description="Disordered" evidence="1">
    <location>
        <begin position="566"/>
        <end position="853"/>
    </location>
</feature>
<feature type="region of interest" description="Disordered" evidence="1">
    <location>
        <begin position="295"/>
        <end position="333"/>
    </location>
</feature>
<feature type="compositionally biased region" description="Low complexity" evidence="1">
    <location>
        <begin position="654"/>
        <end position="663"/>
    </location>
</feature>
<dbReference type="RefSeq" id="XP_025346902.1">
    <property type="nucleotide sequence ID" value="XM_025494421.1"/>
</dbReference>
<feature type="region of interest" description="Disordered" evidence="1">
    <location>
        <begin position="352"/>
        <end position="549"/>
    </location>
</feature>
<feature type="compositionally biased region" description="Basic and acidic residues" evidence="1">
    <location>
        <begin position="716"/>
        <end position="728"/>
    </location>
</feature>
<feature type="compositionally biased region" description="Polar residues" evidence="1">
    <location>
        <begin position="149"/>
        <end position="163"/>
    </location>
</feature>
<feature type="compositionally biased region" description="Polar residues" evidence="1">
    <location>
        <begin position="511"/>
        <end position="524"/>
    </location>
</feature>
<proteinExistence type="predicted"/>
<feature type="compositionally biased region" description="Polar residues" evidence="1">
    <location>
        <begin position="352"/>
        <end position="366"/>
    </location>
</feature>
<feature type="compositionally biased region" description="Polar residues" evidence="1">
    <location>
        <begin position="215"/>
        <end position="226"/>
    </location>
</feature>
<keyword evidence="3" id="KW-1185">Reference proteome</keyword>
<feature type="compositionally biased region" description="Polar residues" evidence="1">
    <location>
        <begin position="729"/>
        <end position="739"/>
    </location>
</feature>
<reference evidence="2 3" key="1">
    <citation type="journal article" date="2018" name="Mol. Biol. Evol.">
        <title>Broad Genomic Sampling Reveals a Smut Pathogenic Ancestry of the Fungal Clade Ustilaginomycotina.</title>
        <authorList>
            <person name="Kijpornyongpan T."/>
            <person name="Mondo S.J."/>
            <person name="Barry K."/>
            <person name="Sandor L."/>
            <person name="Lee J."/>
            <person name="Lipzen A."/>
            <person name="Pangilinan J."/>
            <person name="LaButti K."/>
            <person name="Hainaut M."/>
            <person name="Henrissat B."/>
            <person name="Grigoriev I.V."/>
            <person name="Spatafora J.W."/>
            <person name="Aime M.C."/>
        </authorList>
    </citation>
    <scope>NUCLEOTIDE SEQUENCE [LARGE SCALE GENOMIC DNA]</scope>
    <source>
        <strain evidence="2 3">MCA 4718</strain>
    </source>
</reference>
<evidence type="ECO:0000313" key="2">
    <source>
        <dbReference type="EMBL" id="PWN19742.1"/>
    </source>
</evidence>
<feature type="compositionally biased region" description="Low complexity" evidence="1">
    <location>
        <begin position="970"/>
        <end position="990"/>
    </location>
</feature>
<feature type="compositionally biased region" description="Low complexity" evidence="1">
    <location>
        <begin position="840"/>
        <end position="852"/>
    </location>
</feature>
<evidence type="ECO:0000313" key="3">
    <source>
        <dbReference type="Proteomes" id="UP000245942"/>
    </source>
</evidence>
<organism evidence="2 3">
    <name type="scientific">Pseudomicrostroma glucosiphilum</name>
    <dbReference type="NCBI Taxonomy" id="1684307"/>
    <lineage>
        <taxon>Eukaryota</taxon>
        <taxon>Fungi</taxon>
        <taxon>Dikarya</taxon>
        <taxon>Basidiomycota</taxon>
        <taxon>Ustilaginomycotina</taxon>
        <taxon>Exobasidiomycetes</taxon>
        <taxon>Microstromatales</taxon>
        <taxon>Microstromatales incertae sedis</taxon>
        <taxon>Pseudomicrostroma</taxon>
    </lineage>
</organism>
<feature type="compositionally biased region" description="Basic and acidic residues" evidence="1">
    <location>
        <begin position="604"/>
        <end position="613"/>
    </location>
</feature>
<feature type="compositionally biased region" description="Low complexity" evidence="1">
    <location>
        <begin position="683"/>
        <end position="699"/>
    </location>
</feature>
<feature type="region of interest" description="Disordered" evidence="1">
    <location>
        <begin position="1"/>
        <end position="63"/>
    </location>
</feature>
<feature type="compositionally biased region" description="Basic and acidic residues" evidence="1">
    <location>
        <begin position="172"/>
        <end position="188"/>
    </location>
</feature>
<feature type="compositionally biased region" description="Basic and acidic residues" evidence="1">
    <location>
        <begin position="536"/>
        <end position="546"/>
    </location>
</feature>
<feature type="region of interest" description="Disordered" evidence="1">
    <location>
        <begin position="77"/>
        <end position="231"/>
    </location>
</feature>
<accession>A0A316U353</accession>
<sequence>MTASPSRVLSPRDFGKPVLRRPQSSGRIAPISPKSARARPRTLPKVTSTLDSAPPVQEPLPVPSSVRVAAWCSTVGTSCSYDNPDFAHRRRAQCSRKLSSDTFGRRDSDSEDCPYPTRHYEDEDGAEMRQSLSASTYDSGDEKGAPSGKQRSSNGGFNASQSTPPTPQTAAWRKEADEEWEARFDRKFRSSSQHLSPRASLLNAASTVHEKGSSPKGSTGVSTSSAPLFKVHNPFSDKTVTREMKVTGSAGVPNSSSSYFPSHDHWRRSLPHNNDSGATHSESWNAWRDLGAGHRVSIGGSSRGHPEVSGSTVSRNNSMVSSTSSSSRVHLSHRTSSNNFLVSLIGRDLSSHSANSADASGTTSGSVLPKGDLKHLLRRSSKLSRPPSTEGLVQQGKNGATERCEGKGSPLKTAFPRPEESPRATTAPFMPAKAKRRMSMPSRQGQYRPAISNGMVTSFVGDHAPSTSTSYRRDRAPSVHRYASGPSSSSTTADVIPAAGTGDAKVHSQKAAPSSVSINRVPTNSDSTSSTHRPRSRSDAEVHRSDALTTTYPQYSASVYRRVFVPPAQMDPHDEEQHAGSEVSAGEESRETEQVVSKNVDVLTQERRERVEKPSSLGEAATPDVPTELIQNAPVMAPSRSISREKDDATLMCRTSSSRSSRTMASAGALLSPTKLLRRLASRDGLSSSSSNRGQGSSLDAMHLVSHSPSRQVRLPKPEDKTMGDRSPADSTSTGQSVETIRGKPLSRPKTAPAESEAPTRSRRPSLIWTGHSASVSPSDPAQLAGPDGRQLLEGVPTRSHSSIGREQSQTLETAPSSLGLYMTSSDRTSTLGDVPPLDSTSSSESASLDCSPYSAVSCGLPSPFSPSEEARIVQPALIAEAEANDEEGRSASPLYRPPTQSLYQRRRSSTLSAAGGVGITKPLSLFLDSTRKEAGESEVGMTGLYNTVPALRVDMDVRSSSGLRPVSPSPALALSPPSSLHSGSPGSSPNGQGVHTPAPPRPPRRNVAAVRPMSYFGVAGTTPNGQPALTPPSPANSGNILLGSAGAKAPHAWEGQGQLSGRGAHRSASPGKNTSTTRARIEKFFGGGMSTGKANAFKGATPP</sequence>
<dbReference type="AlphaFoldDB" id="A0A316U353"/>
<protein>
    <submittedName>
        <fullName evidence="2">Uncharacterized protein</fullName>
    </submittedName>
</protein>
<feature type="region of interest" description="Disordered" evidence="1">
    <location>
        <begin position="960"/>
        <end position="1007"/>
    </location>
</feature>